<feature type="region of interest" description="Disordered" evidence="1">
    <location>
        <begin position="175"/>
        <end position="229"/>
    </location>
</feature>
<gene>
    <name evidence="2" type="ORF">BJ875DRAFT_346800</name>
</gene>
<evidence type="ECO:0000313" key="3">
    <source>
        <dbReference type="Proteomes" id="UP000824998"/>
    </source>
</evidence>
<dbReference type="Proteomes" id="UP000824998">
    <property type="component" value="Unassembled WGS sequence"/>
</dbReference>
<name>A0A9P7YSB8_9HELO</name>
<organism evidence="2 3">
    <name type="scientific">Amylocarpus encephaloides</name>
    <dbReference type="NCBI Taxonomy" id="45428"/>
    <lineage>
        <taxon>Eukaryota</taxon>
        <taxon>Fungi</taxon>
        <taxon>Dikarya</taxon>
        <taxon>Ascomycota</taxon>
        <taxon>Pezizomycotina</taxon>
        <taxon>Leotiomycetes</taxon>
        <taxon>Helotiales</taxon>
        <taxon>Helotiales incertae sedis</taxon>
        <taxon>Amylocarpus</taxon>
    </lineage>
</organism>
<evidence type="ECO:0000256" key="1">
    <source>
        <dbReference type="SAM" id="MobiDB-lite"/>
    </source>
</evidence>
<dbReference type="OrthoDB" id="3440029at2759"/>
<feature type="compositionally biased region" description="Basic and acidic residues" evidence="1">
    <location>
        <begin position="175"/>
        <end position="204"/>
    </location>
</feature>
<feature type="region of interest" description="Disordered" evidence="1">
    <location>
        <begin position="348"/>
        <end position="383"/>
    </location>
</feature>
<feature type="compositionally biased region" description="Basic and acidic residues" evidence="1">
    <location>
        <begin position="361"/>
        <end position="383"/>
    </location>
</feature>
<feature type="non-terminal residue" evidence="2">
    <location>
        <position position="383"/>
    </location>
</feature>
<reference evidence="2" key="1">
    <citation type="journal article" date="2021" name="IMA Fungus">
        <title>Genomic characterization of three marine fungi, including Emericellopsis atlantica sp. nov. with signatures of a generalist lifestyle and marine biomass degradation.</title>
        <authorList>
            <person name="Hagestad O.C."/>
            <person name="Hou L."/>
            <person name="Andersen J.H."/>
            <person name="Hansen E.H."/>
            <person name="Altermark B."/>
            <person name="Li C."/>
            <person name="Kuhnert E."/>
            <person name="Cox R.J."/>
            <person name="Crous P.W."/>
            <person name="Spatafora J.W."/>
            <person name="Lail K."/>
            <person name="Amirebrahimi M."/>
            <person name="Lipzen A."/>
            <person name="Pangilinan J."/>
            <person name="Andreopoulos W."/>
            <person name="Hayes R.D."/>
            <person name="Ng V."/>
            <person name="Grigoriev I.V."/>
            <person name="Jackson S.A."/>
            <person name="Sutton T.D.S."/>
            <person name="Dobson A.D.W."/>
            <person name="Rama T."/>
        </authorList>
    </citation>
    <scope>NUCLEOTIDE SEQUENCE</scope>
    <source>
        <strain evidence="2">TRa018bII</strain>
    </source>
</reference>
<dbReference type="AlphaFoldDB" id="A0A9P7YSB8"/>
<dbReference type="EMBL" id="MU251362">
    <property type="protein sequence ID" value="KAG9239078.1"/>
    <property type="molecule type" value="Genomic_DNA"/>
</dbReference>
<comment type="caution">
    <text evidence="2">The sequence shown here is derived from an EMBL/GenBank/DDBJ whole genome shotgun (WGS) entry which is preliminary data.</text>
</comment>
<proteinExistence type="predicted"/>
<evidence type="ECO:0000313" key="2">
    <source>
        <dbReference type="EMBL" id="KAG9239078.1"/>
    </source>
</evidence>
<sequence length="383" mass="43470">YPPPPPAPVRAQGAPPGGIPPVPANFNPQGQPGGPAPRTGLSSQNPQIPNSGRSVFVNSSRIVDVTQPVKLDEAECRKKFTTYAVYTVKKAPPPNPRADLTWARAEVVEERLDYGATLKQIKNLNEASRKSVGKKMAELGFNQGAQVSRILDELINKEKDQNFVWTLAQIGKQERLLKSKSSSKRDSPKRETTEHQYFAEDRRRSPSPRSYRHDMPALQPSRPTHVPQMPRAHHAIDPVIAAYQAGKEDAAEQFGLDERERHVPPPRAIPRPVVIEQPQAVISYVPGRREGFAEPRYPGRPSVQRLTETRYSPPLTLPQFSEERYFDPRRAMRQERRNFRRDPLDYLSESEFSSEPGFSPIRRDFRGGSDYHDREREAQDYID</sequence>
<feature type="compositionally biased region" description="Polar residues" evidence="1">
    <location>
        <begin position="40"/>
        <end position="55"/>
    </location>
</feature>
<feature type="non-terminal residue" evidence="2">
    <location>
        <position position="1"/>
    </location>
</feature>
<feature type="compositionally biased region" description="Low complexity" evidence="1">
    <location>
        <begin position="349"/>
        <end position="360"/>
    </location>
</feature>
<keyword evidence="3" id="KW-1185">Reference proteome</keyword>
<accession>A0A9P7YSB8</accession>
<feature type="region of interest" description="Disordered" evidence="1">
    <location>
        <begin position="1"/>
        <end position="55"/>
    </location>
</feature>
<protein>
    <submittedName>
        <fullName evidence="2">Uncharacterized protein</fullName>
    </submittedName>
</protein>